<sequence length="33" mass="3425">MKKHAVAGVGPEAALQSARVRETPAPGLPAEER</sequence>
<organism evidence="2 3">
    <name type="scientific">Pseudoruegeria aquimaris</name>
    <dbReference type="NCBI Taxonomy" id="393663"/>
    <lineage>
        <taxon>Bacteria</taxon>
        <taxon>Pseudomonadati</taxon>
        <taxon>Pseudomonadota</taxon>
        <taxon>Alphaproteobacteria</taxon>
        <taxon>Rhodobacterales</taxon>
        <taxon>Roseobacteraceae</taxon>
        <taxon>Pseudoruegeria</taxon>
    </lineage>
</organism>
<proteinExistence type="predicted"/>
<evidence type="ECO:0000313" key="2">
    <source>
        <dbReference type="EMBL" id="SLN33562.1"/>
    </source>
</evidence>
<feature type="region of interest" description="Disordered" evidence="1">
    <location>
        <begin position="1"/>
        <end position="33"/>
    </location>
</feature>
<evidence type="ECO:0000313" key="3">
    <source>
        <dbReference type="Proteomes" id="UP000193409"/>
    </source>
</evidence>
<accession>A0A1Y5S6J0</accession>
<dbReference type="Proteomes" id="UP000193409">
    <property type="component" value="Unassembled WGS sequence"/>
</dbReference>
<dbReference type="AlphaFoldDB" id="A0A1Y5S6J0"/>
<gene>
    <name evidence="2" type="ORF">PSA7680_01570</name>
</gene>
<keyword evidence="3" id="KW-1185">Reference proteome</keyword>
<dbReference type="EMBL" id="FWFQ01000009">
    <property type="protein sequence ID" value="SLN33562.1"/>
    <property type="molecule type" value="Genomic_DNA"/>
</dbReference>
<name>A0A1Y5S6J0_9RHOB</name>
<protein>
    <submittedName>
        <fullName evidence="2">Uncharacterized protein</fullName>
    </submittedName>
</protein>
<reference evidence="2 3" key="1">
    <citation type="submission" date="2017-03" db="EMBL/GenBank/DDBJ databases">
        <authorList>
            <person name="Afonso C.L."/>
            <person name="Miller P.J."/>
            <person name="Scott M.A."/>
            <person name="Spackman E."/>
            <person name="Goraichik I."/>
            <person name="Dimitrov K.M."/>
            <person name="Suarez D.L."/>
            <person name="Swayne D.E."/>
        </authorList>
    </citation>
    <scope>NUCLEOTIDE SEQUENCE [LARGE SCALE GENOMIC DNA]</scope>
    <source>
        <strain evidence="2 3">CECT 7680</strain>
    </source>
</reference>
<evidence type="ECO:0000256" key="1">
    <source>
        <dbReference type="SAM" id="MobiDB-lite"/>
    </source>
</evidence>